<accession>A0A4Z0BCS6</accession>
<proteinExistence type="predicted"/>
<keyword evidence="3" id="KW-1185">Reference proteome</keyword>
<feature type="region of interest" description="Disordered" evidence="1">
    <location>
        <begin position="62"/>
        <end position="93"/>
    </location>
</feature>
<gene>
    <name evidence="2" type="ORF">EZ216_19450</name>
</gene>
<organism evidence="2 3">
    <name type="scientific">Ramlibacter humi</name>
    <dbReference type="NCBI Taxonomy" id="2530451"/>
    <lineage>
        <taxon>Bacteria</taxon>
        <taxon>Pseudomonadati</taxon>
        <taxon>Pseudomonadota</taxon>
        <taxon>Betaproteobacteria</taxon>
        <taxon>Burkholderiales</taxon>
        <taxon>Comamonadaceae</taxon>
        <taxon>Ramlibacter</taxon>
    </lineage>
</organism>
<feature type="region of interest" description="Disordered" evidence="1">
    <location>
        <begin position="1"/>
        <end position="21"/>
    </location>
</feature>
<dbReference type="EMBL" id="SMLK01000009">
    <property type="protein sequence ID" value="TFY97042.1"/>
    <property type="molecule type" value="Genomic_DNA"/>
</dbReference>
<reference evidence="2 3" key="1">
    <citation type="submission" date="2019-03" db="EMBL/GenBank/DDBJ databases">
        <title>Ramlibacter sp. 18x22-1, whole genome shotgun sequence.</title>
        <authorList>
            <person name="Zhang X."/>
            <person name="Feng G."/>
            <person name="Zhu H."/>
        </authorList>
    </citation>
    <scope>NUCLEOTIDE SEQUENCE [LARGE SCALE GENOMIC DNA]</scope>
    <source>
        <strain evidence="2 3">18x22-1</strain>
    </source>
</reference>
<dbReference type="Proteomes" id="UP000297839">
    <property type="component" value="Unassembled WGS sequence"/>
</dbReference>
<evidence type="ECO:0000313" key="2">
    <source>
        <dbReference type="EMBL" id="TFY97042.1"/>
    </source>
</evidence>
<comment type="caution">
    <text evidence="2">The sequence shown here is derived from an EMBL/GenBank/DDBJ whole genome shotgun (WGS) entry which is preliminary data.</text>
</comment>
<name>A0A4Z0BCS6_9BURK</name>
<protein>
    <submittedName>
        <fullName evidence="2">Uncharacterized protein</fullName>
    </submittedName>
</protein>
<evidence type="ECO:0000256" key="1">
    <source>
        <dbReference type="SAM" id="MobiDB-lite"/>
    </source>
</evidence>
<dbReference type="RefSeq" id="WP_135251457.1">
    <property type="nucleotide sequence ID" value="NZ_SMLK01000009.1"/>
</dbReference>
<sequence length="93" mass="9305">MAAVNDSERSEMPEGGDASRHIVGDIRALGDASTRFLQSAGGDPLATLVAGDILGIQRALSRSAATQDAHGIRDAAAPAGEGGADAPQPPCEP</sequence>
<dbReference type="AlphaFoldDB" id="A0A4Z0BCS6"/>
<evidence type="ECO:0000313" key="3">
    <source>
        <dbReference type="Proteomes" id="UP000297839"/>
    </source>
</evidence>